<dbReference type="GO" id="GO:0005634">
    <property type="term" value="C:nucleus"/>
    <property type="evidence" value="ECO:0007669"/>
    <property type="project" value="TreeGrafter"/>
</dbReference>
<dbReference type="SUPFAM" id="SSF46785">
    <property type="entry name" value="Winged helix' DNA-binding domain"/>
    <property type="match status" value="1"/>
</dbReference>
<dbReference type="Pfam" id="PF00605">
    <property type="entry name" value="IRF"/>
    <property type="match status" value="1"/>
</dbReference>
<dbReference type="AlphaFoldDB" id="A0A4Y2UNV9"/>
<keyword evidence="4" id="KW-1185">Reference proteome</keyword>
<protein>
    <recommendedName>
        <fullName evidence="1">IRF tryptophan pentad repeat domain-containing protein</fullName>
    </recommendedName>
</protein>
<organism evidence="2 4">
    <name type="scientific">Araneus ventricosus</name>
    <name type="common">Orbweaver spider</name>
    <name type="synonym">Epeira ventricosa</name>
    <dbReference type="NCBI Taxonomy" id="182803"/>
    <lineage>
        <taxon>Eukaryota</taxon>
        <taxon>Metazoa</taxon>
        <taxon>Ecdysozoa</taxon>
        <taxon>Arthropoda</taxon>
        <taxon>Chelicerata</taxon>
        <taxon>Arachnida</taxon>
        <taxon>Araneae</taxon>
        <taxon>Araneomorphae</taxon>
        <taxon>Entelegynae</taxon>
        <taxon>Araneoidea</taxon>
        <taxon>Araneidae</taxon>
        <taxon>Araneus</taxon>
    </lineage>
</organism>
<dbReference type="Proteomes" id="UP000499080">
    <property type="component" value="Unassembled WGS sequence"/>
</dbReference>
<evidence type="ECO:0000313" key="3">
    <source>
        <dbReference type="EMBL" id="GBO13230.1"/>
    </source>
</evidence>
<dbReference type="GO" id="GO:0000978">
    <property type="term" value="F:RNA polymerase II cis-regulatory region sequence-specific DNA binding"/>
    <property type="evidence" value="ECO:0007669"/>
    <property type="project" value="TreeGrafter"/>
</dbReference>
<dbReference type="Gene3D" id="1.10.10.10">
    <property type="entry name" value="Winged helix-like DNA-binding domain superfamily/Winged helix DNA-binding domain"/>
    <property type="match status" value="1"/>
</dbReference>
<evidence type="ECO:0000259" key="1">
    <source>
        <dbReference type="PROSITE" id="PS51507"/>
    </source>
</evidence>
<evidence type="ECO:0000313" key="2">
    <source>
        <dbReference type="EMBL" id="GBO13227.1"/>
    </source>
</evidence>
<dbReference type="EMBL" id="BGPR01037580">
    <property type="protein sequence ID" value="GBO13227.1"/>
    <property type="molecule type" value="Genomic_DNA"/>
</dbReference>
<dbReference type="SMART" id="SM00348">
    <property type="entry name" value="IRF"/>
    <property type="match status" value="1"/>
</dbReference>
<evidence type="ECO:0000313" key="4">
    <source>
        <dbReference type="Proteomes" id="UP000499080"/>
    </source>
</evidence>
<dbReference type="InterPro" id="IPR036388">
    <property type="entry name" value="WH-like_DNA-bd_sf"/>
</dbReference>
<dbReference type="InterPro" id="IPR036390">
    <property type="entry name" value="WH_DNA-bd_sf"/>
</dbReference>
<name>A0A4Y2UNV9_ARAVE</name>
<dbReference type="OrthoDB" id="6437005at2759"/>
<comment type="caution">
    <text evidence="2">The sequence shown here is derived from an EMBL/GenBank/DDBJ whole genome shotgun (WGS) entry which is preliminary data.</text>
</comment>
<reference evidence="2 4" key="1">
    <citation type="journal article" date="2019" name="Sci. Rep.">
        <title>Orb-weaving spider Araneus ventricosus genome elucidates the spidroin gene catalogue.</title>
        <authorList>
            <person name="Kono N."/>
            <person name="Nakamura H."/>
            <person name="Ohtoshi R."/>
            <person name="Moran D.A.P."/>
            <person name="Shinohara A."/>
            <person name="Yoshida Y."/>
            <person name="Fujiwara M."/>
            <person name="Mori M."/>
            <person name="Tomita M."/>
            <person name="Arakawa K."/>
        </authorList>
    </citation>
    <scope>NUCLEOTIDE SEQUENCE [LARGE SCALE GENOMIC DNA]</scope>
</reference>
<feature type="non-terminal residue" evidence="2">
    <location>
        <position position="249"/>
    </location>
</feature>
<dbReference type="PANTHER" id="PTHR11949">
    <property type="entry name" value="INTERFERON REGULATORY FACTOR"/>
    <property type="match status" value="1"/>
</dbReference>
<accession>A0A4Y2UNV9</accession>
<dbReference type="EMBL" id="BGPR01037582">
    <property type="protein sequence ID" value="GBO13230.1"/>
    <property type="molecule type" value="Genomic_DNA"/>
</dbReference>
<dbReference type="InterPro" id="IPR001346">
    <property type="entry name" value="Interferon_reg_fact_DNA-bd_dom"/>
</dbReference>
<dbReference type="GO" id="GO:0000981">
    <property type="term" value="F:DNA-binding transcription factor activity, RNA polymerase II-specific"/>
    <property type="evidence" value="ECO:0007669"/>
    <property type="project" value="TreeGrafter"/>
</dbReference>
<dbReference type="PANTHER" id="PTHR11949:SF17">
    <property type="entry name" value="IRF TRYPTOPHAN PENTAD REPEAT DOMAIN-CONTAINING PROTEIN"/>
    <property type="match status" value="1"/>
</dbReference>
<dbReference type="GO" id="GO:0002376">
    <property type="term" value="P:immune system process"/>
    <property type="evidence" value="ECO:0007669"/>
    <property type="project" value="TreeGrafter"/>
</dbReference>
<gene>
    <name evidence="2" type="ORF">AVEN_254333_2</name>
    <name evidence="3" type="ORF">AVEN_65544_2</name>
</gene>
<dbReference type="PROSITE" id="PS51507">
    <property type="entry name" value="IRF_2"/>
    <property type="match status" value="1"/>
</dbReference>
<sequence>MPSRGRKFITEFLLPSLNEKIFGSRLMWLDIENKVFQMQWNHKSASDWTKNDAAVFAAWDKRKGHYKPDDKEYYTKSKQRFRAALYKFIKHKHITELCSEDKYTKIYCIGDGQNISGTYIAAKSEKENDGNENTSQIEVKQNPEDLVLNWDSIWNADLLTEPQGNSLVAYHNHEMKKECFVKEEQVVADYTGEFIPDLLHSENSQNYIQSLNSSSGNKKNFSARETSNVMKESDVKSLHFIPETNICKK</sequence>
<feature type="domain" description="IRF tryptophan pentad repeat" evidence="1">
    <location>
        <begin position="6"/>
        <end position="111"/>
    </location>
</feature>
<proteinExistence type="predicted"/>